<sequence length="332" mass="36574">MPSAAPSHRSLSFLGQISIRVAIESTAVDVLSPDPSGEDNLECLLALAQDESRRLLCHTQQEATDAEYRVRITGVVVAASDDIRQQREWGTLRVLRTFNSMPLLPEDAPVCAIDRVTREFLETKGPRFGLITKKRQRKSSSAAKDAIAAPVESAVPSLHATAAYDRLLQAAHSHRVWLAKRASWSEIFLVVSVQSDTSCFGTLCKTYLRESPSLTANVIRALTAVFEDLKAQAPAAFMSAAEIEMKDAREIYIPQLAQSIAHIIYRSDNEEFKNASFMILSMRREARCSVAPRAGSRVTASEPSEDTTPSAKRKKTSSTLDNLTEKLQALIL</sequence>
<proteinExistence type="predicted"/>
<name>A0A2A9MP69_BESBE</name>
<dbReference type="Proteomes" id="UP000224006">
    <property type="component" value="Chromosome I"/>
</dbReference>
<dbReference type="RefSeq" id="XP_029221806.1">
    <property type="nucleotide sequence ID" value="XM_029358894.1"/>
</dbReference>
<accession>A0A2A9MP69</accession>
<feature type="region of interest" description="Disordered" evidence="1">
    <location>
        <begin position="292"/>
        <end position="318"/>
    </location>
</feature>
<dbReference type="AlphaFoldDB" id="A0A2A9MP69"/>
<dbReference type="EMBL" id="NWUJ01000001">
    <property type="protein sequence ID" value="PFH37797.1"/>
    <property type="molecule type" value="Genomic_DNA"/>
</dbReference>
<dbReference type="OrthoDB" id="1562195at2759"/>
<evidence type="ECO:0000313" key="2">
    <source>
        <dbReference type="EMBL" id="PFH37797.1"/>
    </source>
</evidence>
<evidence type="ECO:0000313" key="3">
    <source>
        <dbReference type="Proteomes" id="UP000224006"/>
    </source>
</evidence>
<protein>
    <submittedName>
        <fullName evidence="2">Uncharacterized protein</fullName>
    </submittedName>
</protein>
<dbReference type="InterPro" id="IPR014721">
    <property type="entry name" value="Ribsml_uS5_D2-typ_fold_subgr"/>
</dbReference>
<evidence type="ECO:0000256" key="1">
    <source>
        <dbReference type="SAM" id="MobiDB-lite"/>
    </source>
</evidence>
<comment type="caution">
    <text evidence="2">The sequence shown here is derived from an EMBL/GenBank/DDBJ whole genome shotgun (WGS) entry which is preliminary data.</text>
</comment>
<dbReference type="GeneID" id="40305202"/>
<dbReference type="VEuPathDB" id="ToxoDB:BESB_001390"/>
<reference evidence="2 3" key="1">
    <citation type="submission" date="2017-09" db="EMBL/GenBank/DDBJ databases">
        <title>Genome sequencing of Besnoitia besnoiti strain Bb-Ger1.</title>
        <authorList>
            <person name="Schares G."/>
            <person name="Venepally P."/>
            <person name="Lorenzi H.A."/>
        </authorList>
    </citation>
    <scope>NUCLEOTIDE SEQUENCE [LARGE SCALE GENOMIC DNA]</scope>
    <source>
        <strain evidence="2 3">Bb-Ger1</strain>
    </source>
</reference>
<feature type="compositionally biased region" description="Polar residues" evidence="1">
    <location>
        <begin position="298"/>
        <end position="310"/>
    </location>
</feature>
<dbReference type="Gene3D" id="3.30.230.10">
    <property type="match status" value="1"/>
</dbReference>
<keyword evidence="3" id="KW-1185">Reference proteome</keyword>
<dbReference type="KEGG" id="bbes:BESB_001390"/>
<organism evidence="2 3">
    <name type="scientific">Besnoitia besnoiti</name>
    <name type="common">Apicomplexan protozoan</name>
    <dbReference type="NCBI Taxonomy" id="94643"/>
    <lineage>
        <taxon>Eukaryota</taxon>
        <taxon>Sar</taxon>
        <taxon>Alveolata</taxon>
        <taxon>Apicomplexa</taxon>
        <taxon>Conoidasida</taxon>
        <taxon>Coccidia</taxon>
        <taxon>Eucoccidiorida</taxon>
        <taxon>Eimeriorina</taxon>
        <taxon>Sarcocystidae</taxon>
        <taxon>Besnoitia</taxon>
    </lineage>
</organism>
<gene>
    <name evidence="2" type="ORF">BESB_001390</name>
</gene>